<reference evidence="2" key="2">
    <citation type="submission" date="2022-06" db="UniProtKB">
        <authorList>
            <consortium name="EnsemblPlants"/>
        </authorList>
    </citation>
    <scope>IDENTIFICATION</scope>
</reference>
<dbReference type="EnsemblPlants" id="TuG1812S0000623800.01.T01">
    <property type="protein sequence ID" value="TuG1812S0000623800.01.T01.s_cds34533"/>
    <property type="gene ID" value="TuG1812S0000623800.01"/>
</dbReference>
<dbReference type="Gramene" id="TuG1812S0000623800.01.T01">
    <property type="protein sequence ID" value="TuG1812S0000623800.01.T01.s_cds34533"/>
    <property type="gene ID" value="TuG1812S0000623800.01"/>
</dbReference>
<accession>A0A8R7R8I6</accession>
<evidence type="ECO:0000313" key="2">
    <source>
        <dbReference type="EnsemblPlants" id="TuG1812S0000623800.01.T01.s_cds34533"/>
    </source>
</evidence>
<organism evidence="2 3">
    <name type="scientific">Triticum urartu</name>
    <name type="common">Red wild einkorn</name>
    <name type="synonym">Crithodium urartu</name>
    <dbReference type="NCBI Taxonomy" id="4572"/>
    <lineage>
        <taxon>Eukaryota</taxon>
        <taxon>Viridiplantae</taxon>
        <taxon>Streptophyta</taxon>
        <taxon>Embryophyta</taxon>
        <taxon>Tracheophyta</taxon>
        <taxon>Spermatophyta</taxon>
        <taxon>Magnoliopsida</taxon>
        <taxon>Liliopsida</taxon>
        <taxon>Poales</taxon>
        <taxon>Poaceae</taxon>
        <taxon>BOP clade</taxon>
        <taxon>Pooideae</taxon>
        <taxon>Triticodae</taxon>
        <taxon>Triticeae</taxon>
        <taxon>Triticinae</taxon>
        <taxon>Triticum</taxon>
    </lineage>
</organism>
<evidence type="ECO:0000256" key="1">
    <source>
        <dbReference type="SAM" id="MobiDB-lite"/>
    </source>
</evidence>
<feature type="region of interest" description="Disordered" evidence="1">
    <location>
        <begin position="1"/>
        <end position="121"/>
    </location>
</feature>
<evidence type="ECO:0000313" key="3">
    <source>
        <dbReference type="Proteomes" id="UP000015106"/>
    </source>
</evidence>
<dbReference type="AlphaFoldDB" id="A0A8R7R8I6"/>
<protein>
    <submittedName>
        <fullName evidence="2">Uncharacterized protein</fullName>
    </submittedName>
</protein>
<keyword evidence="3" id="KW-1185">Reference proteome</keyword>
<proteinExistence type="predicted"/>
<name>A0A8R7R8I6_TRIUA</name>
<reference evidence="3" key="1">
    <citation type="journal article" date="2013" name="Nature">
        <title>Draft genome of the wheat A-genome progenitor Triticum urartu.</title>
        <authorList>
            <person name="Ling H.Q."/>
            <person name="Zhao S."/>
            <person name="Liu D."/>
            <person name="Wang J."/>
            <person name="Sun H."/>
            <person name="Zhang C."/>
            <person name="Fan H."/>
            <person name="Li D."/>
            <person name="Dong L."/>
            <person name="Tao Y."/>
            <person name="Gao C."/>
            <person name="Wu H."/>
            <person name="Li Y."/>
            <person name="Cui Y."/>
            <person name="Guo X."/>
            <person name="Zheng S."/>
            <person name="Wang B."/>
            <person name="Yu K."/>
            <person name="Liang Q."/>
            <person name="Yang W."/>
            <person name="Lou X."/>
            <person name="Chen J."/>
            <person name="Feng M."/>
            <person name="Jian J."/>
            <person name="Zhang X."/>
            <person name="Luo G."/>
            <person name="Jiang Y."/>
            <person name="Liu J."/>
            <person name="Wang Z."/>
            <person name="Sha Y."/>
            <person name="Zhang B."/>
            <person name="Wu H."/>
            <person name="Tang D."/>
            <person name="Shen Q."/>
            <person name="Xue P."/>
            <person name="Zou S."/>
            <person name="Wang X."/>
            <person name="Liu X."/>
            <person name="Wang F."/>
            <person name="Yang Y."/>
            <person name="An X."/>
            <person name="Dong Z."/>
            <person name="Zhang K."/>
            <person name="Zhang X."/>
            <person name="Luo M.C."/>
            <person name="Dvorak J."/>
            <person name="Tong Y."/>
            <person name="Wang J."/>
            <person name="Yang H."/>
            <person name="Li Z."/>
            <person name="Wang D."/>
            <person name="Zhang A."/>
            <person name="Wang J."/>
        </authorList>
    </citation>
    <scope>NUCLEOTIDE SEQUENCE</scope>
    <source>
        <strain evidence="3">cv. G1812</strain>
    </source>
</reference>
<sequence>PFEIDPPQTQAPIRRVPSSTSNKGCDVDDTAARTCPRVSPDTRKKAGDGYIRHPPRRDGGNRRCHRIGAGREPARDFSRTPNPTVQPGRSQPATSPPTSMRRRDLDATHPRCLTEITTTRP</sequence>
<feature type="compositionally biased region" description="Polar residues" evidence="1">
    <location>
        <begin position="79"/>
        <end position="98"/>
    </location>
</feature>
<feature type="compositionally biased region" description="Basic and acidic residues" evidence="1">
    <location>
        <begin position="40"/>
        <end position="61"/>
    </location>
</feature>
<feature type="compositionally biased region" description="Polar residues" evidence="1">
    <location>
        <begin position="7"/>
        <end position="23"/>
    </location>
</feature>
<dbReference type="Proteomes" id="UP000015106">
    <property type="component" value="Unassembled WGS sequence"/>
</dbReference>